<dbReference type="NCBIfam" id="NF001368">
    <property type="entry name" value="PRK00277.1"/>
    <property type="match status" value="1"/>
</dbReference>
<feature type="active site" description="Nucleophile" evidence="7">
    <location>
        <position position="119"/>
    </location>
</feature>
<dbReference type="CDD" id="cd07017">
    <property type="entry name" value="S14_ClpP_2"/>
    <property type="match status" value="1"/>
</dbReference>
<comment type="subunit">
    <text evidence="7">Fourteen ClpP subunits assemble into 2 heptameric rings which stack back to back to give a disk-like structure with a central cavity, resembling the structure of eukaryotic proteasomes.</text>
</comment>
<sequence>MNRFTDFYASMYGGDSVVPTGLGYVPIVIEQSGRGERSYDIYSRLLRERVIFFVGPVNDQSANLVVAQLLFLESENPDKDISLYINSPGGSVYAGMAIFDTMQFVKPEVSTLCTGLAASMGAFLLAAGAKGKRYALPNSRIMIHQPSGGAQGQASDIQIQAKEILSLRERLNGILAERTGQDIERIAVDTERDNFMSADDAREYGLIDKVLVSRTDEAK</sequence>
<dbReference type="RefSeq" id="WP_043682930.1">
    <property type="nucleotide sequence ID" value="NZ_JACHIB010000002.1"/>
</dbReference>
<comment type="caution">
    <text evidence="10">The sequence shown here is derived from an EMBL/GenBank/DDBJ whole genome shotgun (WGS) entry which is preliminary data.</text>
</comment>
<dbReference type="Pfam" id="PF00574">
    <property type="entry name" value="CLP_protease"/>
    <property type="match status" value="1"/>
</dbReference>
<reference evidence="10 11" key="1">
    <citation type="submission" date="2020-08" db="EMBL/GenBank/DDBJ databases">
        <title>Genomic Encyclopedia of Type Strains, Phase IV (KMG-IV): sequencing the most valuable type-strain genomes for metagenomic binning, comparative biology and taxonomic classification.</title>
        <authorList>
            <person name="Goeker M."/>
        </authorList>
    </citation>
    <scope>NUCLEOTIDE SEQUENCE [LARGE SCALE GENOMIC DNA]</scope>
    <source>
        <strain evidence="10 11">DSM 12141</strain>
    </source>
</reference>
<organism evidence="10 11">
    <name type="scientific">Castellaniella defragrans</name>
    <name type="common">Alcaligenes defragrans</name>
    <dbReference type="NCBI Taxonomy" id="75697"/>
    <lineage>
        <taxon>Bacteria</taxon>
        <taxon>Pseudomonadati</taxon>
        <taxon>Pseudomonadota</taxon>
        <taxon>Betaproteobacteria</taxon>
        <taxon>Burkholderiales</taxon>
        <taxon>Alcaligenaceae</taxon>
        <taxon>Castellaniella</taxon>
    </lineage>
</organism>
<dbReference type="InterPro" id="IPR001907">
    <property type="entry name" value="ClpP"/>
</dbReference>
<dbReference type="GO" id="GO:0005737">
    <property type="term" value="C:cytoplasm"/>
    <property type="evidence" value="ECO:0007669"/>
    <property type="project" value="UniProtKB-SubCell"/>
</dbReference>
<dbReference type="InterPro" id="IPR023562">
    <property type="entry name" value="ClpP/TepA"/>
</dbReference>
<accession>A0A7W9WKJ8</accession>
<gene>
    <name evidence="7" type="primary">clpP</name>
    <name evidence="10" type="ORF">HNR28_000302</name>
</gene>
<dbReference type="PROSITE" id="PS00382">
    <property type="entry name" value="CLP_PROTEASE_HIS"/>
    <property type="match status" value="1"/>
</dbReference>
<evidence type="ECO:0000256" key="9">
    <source>
        <dbReference type="RuleBase" id="RU003567"/>
    </source>
</evidence>
<dbReference type="SUPFAM" id="SSF52096">
    <property type="entry name" value="ClpP/crotonase"/>
    <property type="match status" value="1"/>
</dbReference>
<evidence type="ECO:0000256" key="8">
    <source>
        <dbReference type="PROSITE-ProRule" id="PRU10086"/>
    </source>
</evidence>
<dbReference type="HAMAP" id="MF_00444">
    <property type="entry name" value="ClpP"/>
    <property type="match status" value="1"/>
</dbReference>
<keyword evidence="2 7" id="KW-0963">Cytoplasm</keyword>
<dbReference type="InterPro" id="IPR033135">
    <property type="entry name" value="ClpP_His_AS"/>
</dbReference>
<dbReference type="GO" id="GO:0004252">
    <property type="term" value="F:serine-type endopeptidase activity"/>
    <property type="evidence" value="ECO:0007669"/>
    <property type="project" value="UniProtKB-UniRule"/>
</dbReference>
<comment type="similarity">
    <text evidence="1 7 9">Belongs to the peptidase S14 family.</text>
</comment>
<keyword evidence="4 7" id="KW-0378">Hydrolase</keyword>
<dbReference type="AlphaFoldDB" id="A0A7W9WKJ8"/>
<dbReference type="NCBIfam" id="TIGR00493">
    <property type="entry name" value="clpP"/>
    <property type="match status" value="1"/>
</dbReference>
<dbReference type="Proteomes" id="UP000541136">
    <property type="component" value="Unassembled WGS sequence"/>
</dbReference>
<evidence type="ECO:0000256" key="4">
    <source>
        <dbReference type="ARBA" id="ARBA00022801"/>
    </source>
</evidence>
<dbReference type="EMBL" id="JACHIB010000002">
    <property type="protein sequence ID" value="MBB6082282.1"/>
    <property type="molecule type" value="Genomic_DNA"/>
</dbReference>
<dbReference type="GO" id="GO:0009368">
    <property type="term" value="C:endopeptidase Clp complex"/>
    <property type="evidence" value="ECO:0007669"/>
    <property type="project" value="TreeGrafter"/>
</dbReference>
<dbReference type="PRINTS" id="PR00127">
    <property type="entry name" value="CLPPROTEASEP"/>
</dbReference>
<dbReference type="EC" id="3.4.21.92" evidence="7"/>
<dbReference type="PANTHER" id="PTHR10381">
    <property type="entry name" value="ATP-DEPENDENT CLP PROTEASE PROTEOLYTIC SUBUNIT"/>
    <property type="match status" value="1"/>
</dbReference>
<dbReference type="NCBIfam" id="NF009205">
    <property type="entry name" value="PRK12553.1"/>
    <property type="match status" value="1"/>
</dbReference>
<comment type="catalytic activity">
    <reaction evidence="6 7 8">
        <text>Hydrolysis of proteins to small peptides in the presence of ATP and magnesium. alpha-casein is the usual test substrate. In the absence of ATP, only oligopeptides shorter than five residues are hydrolyzed (such as succinyl-Leu-Tyr-|-NHMec, and Leu-Tyr-Leu-|-Tyr-Trp, in which cleavage of the -Tyr-|-Leu- and -Tyr-|-Trp bonds also occurs).</text>
        <dbReference type="EC" id="3.4.21.92"/>
    </reaction>
</comment>
<name>A0A7W9WKJ8_CASDE</name>
<evidence type="ECO:0000256" key="5">
    <source>
        <dbReference type="ARBA" id="ARBA00022825"/>
    </source>
</evidence>
<dbReference type="GO" id="GO:0006515">
    <property type="term" value="P:protein quality control for misfolded or incompletely synthesized proteins"/>
    <property type="evidence" value="ECO:0007669"/>
    <property type="project" value="TreeGrafter"/>
</dbReference>
<comment type="subcellular location">
    <subcellularLocation>
        <location evidence="7">Cytoplasm</location>
    </subcellularLocation>
</comment>
<protein>
    <recommendedName>
        <fullName evidence="7 9">ATP-dependent Clp protease proteolytic subunit</fullName>
        <ecNumber evidence="7">3.4.21.92</ecNumber>
    </recommendedName>
    <alternativeName>
        <fullName evidence="7">Endopeptidase Clp</fullName>
    </alternativeName>
</protein>
<dbReference type="Gene3D" id="3.90.226.10">
    <property type="entry name" value="2-enoyl-CoA Hydratase, Chain A, domain 1"/>
    <property type="match status" value="1"/>
</dbReference>
<comment type="function">
    <text evidence="7">Cleaves peptides in various proteins in a process that requires ATP hydrolysis. Has a chymotrypsin-like activity. Plays a major role in the degradation of misfolded proteins.</text>
</comment>
<proteinExistence type="inferred from homology"/>
<dbReference type="FunFam" id="3.90.226.10:FF:000001">
    <property type="entry name" value="ATP-dependent Clp protease proteolytic subunit"/>
    <property type="match status" value="1"/>
</dbReference>
<feature type="active site" evidence="7 8">
    <location>
        <position position="144"/>
    </location>
</feature>
<evidence type="ECO:0000313" key="11">
    <source>
        <dbReference type="Proteomes" id="UP000541136"/>
    </source>
</evidence>
<dbReference type="GO" id="GO:0004176">
    <property type="term" value="F:ATP-dependent peptidase activity"/>
    <property type="evidence" value="ECO:0007669"/>
    <property type="project" value="InterPro"/>
</dbReference>
<evidence type="ECO:0000256" key="3">
    <source>
        <dbReference type="ARBA" id="ARBA00022670"/>
    </source>
</evidence>
<dbReference type="GO" id="GO:0051117">
    <property type="term" value="F:ATPase binding"/>
    <property type="evidence" value="ECO:0007669"/>
    <property type="project" value="TreeGrafter"/>
</dbReference>
<evidence type="ECO:0000256" key="2">
    <source>
        <dbReference type="ARBA" id="ARBA00022490"/>
    </source>
</evidence>
<keyword evidence="3 7" id="KW-0645">Protease</keyword>
<evidence type="ECO:0000313" key="10">
    <source>
        <dbReference type="EMBL" id="MBB6082282.1"/>
    </source>
</evidence>
<keyword evidence="5 7" id="KW-0720">Serine protease</keyword>
<evidence type="ECO:0000256" key="1">
    <source>
        <dbReference type="ARBA" id="ARBA00007039"/>
    </source>
</evidence>
<evidence type="ECO:0000256" key="7">
    <source>
        <dbReference type="HAMAP-Rule" id="MF_00444"/>
    </source>
</evidence>
<dbReference type="PANTHER" id="PTHR10381:SF70">
    <property type="entry name" value="ATP-DEPENDENT CLP PROTEASE PROTEOLYTIC SUBUNIT"/>
    <property type="match status" value="1"/>
</dbReference>
<dbReference type="InterPro" id="IPR029045">
    <property type="entry name" value="ClpP/crotonase-like_dom_sf"/>
</dbReference>
<evidence type="ECO:0000256" key="6">
    <source>
        <dbReference type="ARBA" id="ARBA00034021"/>
    </source>
</evidence>